<dbReference type="Proteomes" id="UP000306102">
    <property type="component" value="Unassembled WGS sequence"/>
</dbReference>
<proteinExistence type="predicted"/>
<sequence length="139" mass="15464">MFCFALYLDSQLMDRKAIFINGQRAPLRPALFVLFLFFSLKSCPKTTSFWGTTGNGCRSGRPRIRILSIGVSLGPEMAAIVAPAAQLLDEESEMKYKPITDKDYMRFQQSKVMREGKSPLQALMSNTSESVSSTTPPLS</sequence>
<dbReference type="STRING" id="542762.A0A4S4EQA7"/>
<name>A0A4S4EQA7_CAMSN</name>
<comment type="caution">
    <text evidence="1">The sequence shown here is derived from an EMBL/GenBank/DDBJ whole genome shotgun (WGS) entry which is preliminary data.</text>
</comment>
<evidence type="ECO:0000313" key="2">
    <source>
        <dbReference type="Proteomes" id="UP000306102"/>
    </source>
</evidence>
<evidence type="ECO:0000313" key="1">
    <source>
        <dbReference type="EMBL" id="THG18951.1"/>
    </source>
</evidence>
<dbReference type="EMBL" id="SDRB02002749">
    <property type="protein sequence ID" value="THG18951.1"/>
    <property type="molecule type" value="Genomic_DNA"/>
</dbReference>
<reference evidence="1 2" key="1">
    <citation type="journal article" date="2018" name="Proc. Natl. Acad. Sci. U.S.A.">
        <title>Draft genome sequence of Camellia sinensis var. sinensis provides insights into the evolution of the tea genome and tea quality.</title>
        <authorList>
            <person name="Wei C."/>
            <person name="Yang H."/>
            <person name="Wang S."/>
            <person name="Zhao J."/>
            <person name="Liu C."/>
            <person name="Gao L."/>
            <person name="Xia E."/>
            <person name="Lu Y."/>
            <person name="Tai Y."/>
            <person name="She G."/>
            <person name="Sun J."/>
            <person name="Cao H."/>
            <person name="Tong W."/>
            <person name="Gao Q."/>
            <person name="Li Y."/>
            <person name="Deng W."/>
            <person name="Jiang X."/>
            <person name="Wang W."/>
            <person name="Chen Q."/>
            <person name="Zhang S."/>
            <person name="Li H."/>
            <person name="Wu J."/>
            <person name="Wang P."/>
            <person name="Li P."/>
            <person name="Shi C."/>
            <person name="Zheng F."/>
            <person name="Jian J."/>
            <person name="Huang B."/>
            <person name="Shan D."/>
            <person name="Shi M."/>
            <person name="Fang C."/>
            <person name="Yue Y."/>
            <person name="Li F."/>
            <person name="Li D."/>
            <person name="Wei S."/>
            <person name="Han B."/>
            <person name="Jiang C."/>
            <person name="Yin Y."/>
            <person name="Xia T."/>
            <person name="Zhang Z."/>
            <person name="Bennetzen J.L."/>
            <person name="Zhao S."/>
            <person name="Wan X."/>
        </authorList>
    </citation>
    <scope>NUCLEOTIDE SEQUENCE [LARGE SCALE GENOMIC DNA]</scope>
    <source>
        <strain evidence="2">cv. Shuchazao</strain>
        <tissue evidence="1">Leaf</tissue>
    </source>
</reference>
<dbReference type="AlphaFoldDB" id="A0A4S4EQA7"/>
<accession>A0A4S4EQA7</accession>
<keyword evidence="2" id="KW-1185">Reference proteome</keyword>
<organism evidence="1 2">
    <name type="scientific">Camellia sinensis var. sinensis</name>
    <name type="common">China tea</name>
    <dbReference type="NCBI Taxonomy" id="542762"/>
    <lineage>
        <taxon>Eukaryota</taxon>
        <taxon>Viridiplantae</taxon>
        <taxon>Streptophyta</taxon>
        <taxon>Embryophyta</taxon>
        <taxon>Tracheophyta</taxon>
        <taxon>Spermatophyta</taxon>
        <taxon>Magnoliopsida</taxon>
        <taxon>eudicotyledons</taxon>
        <taxon>Gunneridae</taxon>
        <taxon>Pentapetalae</taxon>
        <taxon>asterids</taxon>
        <taxon>Ericales</taxon>
        <taxon>Theaceae</taxon>
        <taxon>Camellia</taxon>
    </lineage>
</organism>
<gene>
    <name evidence="1" type="ORF">TEA_029300</name>
</gene>
<protein>
    <submittedName>
        <fullName evidence="1">Uncharacterized protein</fullName>
    </submittedName>
</protein>